<gene>
    <name evidence="1" type="ORF">I542_0415</name>
</gene>
<name>A0A829QB08_9MYCO</name>
<accession>A0A829QB08</accession>
<protein>
    <submittedName>
        <fullName evidence="1">Uncharacterized protein</fullName>
    </submittedName>
</protein>
<evidence type="ECO:0000313" key="2">
    <source>
        <dbReference type="Proteomes" id="UP000021210"/>
    </source>
</evidence>
<proteinExistence type="predicted"/>
<sequence>MAAFVYFTVADTYQAIVSDGSDEGSEPDLKMISGTVTFTPSVKEVLATISDIPTTVRLEPIIGRIEEDGVLKTLDSTPGVKLLANTEAIGPLPELTYRVDFTNVVYNRKTNQRIEPFRFAAATSATTLRLSSVERLPL</sequence>
<reference evidence="1 2" key="1">
    <citation type="submission" date="2013-12" db="EMBL/GenBank/DDBJ databases">
        <authorList>
            <person name="Zelazny A."/>
            <person name="Olivier K."/>
            <person name="Holland S."/>
            <person name="Lenaerts A."/>
            <person name="Ordway D."/>
            <person name="DeGroote M.A."/>
            <person name="Parker T."/>
            <person name="Sizemore C."/>
            <person name="Tallon L.J."/>
            <person name="Sadzewicz L.K."/>
            <person name="Sengamalay N."/>
            <person name="Fraser C.M."/>
            <person name="Hine E."/>
            <person name="Shefchek K.A."/>
            <person name="Das S.P."/>
            <person name="Tettelin H."/>
        </authorList>
    </citation>
    <scope>NUCLEOTIDE SEQUENCE [LARGE SCALE GENOMIC DNA]</scope>
    <source>
        <strain evidence="1 2">1948</strain>
    </source>
</reference>
<dbReference type="AlphaFoldDB" id="A0A829QB08"/>
<dbReference type="Proteomes" id="UP000021210">
    <property type="component" value="Unassembled WGS sequence"/>
</dbReference>
<organism evidence="1 2">
    <name type="scientific">Mycobacteroides abscessus 1948</name>
    <dbReference type="NCBI Taxonomy" id="1299323"/>
    <lineage>
        <taxon>Bacteria</taxon>
        <taxon>Bacillati</taxon>
        <taxon>Actinomycetota</taxon>
        <taxon>Actinomycetes</taxon>
        <taxon>Mycobacteriales</taxon>
        <taxon>Mycobacteriaceae</taxon>
        <taxon>Mycobacteroides</taxon>
        <taxon>Mycobacteroides abscessus</taxon>
    </lineage>
</organism>
<evidence type="ECO:0000313" key="1">
    <source>
        <dbReference type="EMBL" id="EUA60284.1"/>
    </source>
</evidence>
<dbReference type="EMBL" id="JAOH01000002">
    <property type="protein sequence ID" value="EUA60284.1"/>
    <property type="molecule type" value="Genomic_DNA"/>
</dbReference>
<comment type="caution">
    <text evidence="1">The sequence shown here is derived from an EMBL/GenBank/DDBJ whole genome shotgun (WGS) entry which is preliminary data.</text>
</comment>